<comment type="caution">
    <text evidence="1">The sequence shown here is derived from an EMBL/GenBank/DDBJ whole genome shotgun (WGS) entry which is preliminary data.</text>
</comment>
<sequence>MRIYKNGVSFERIKLIKFPDVSGAQEIAIVSASVVRYVEAGAQISFVFELGSGASVWRFYATVRRL</sequence>
<gene>
    <name evidence="1" type="ORF">SDC9_187733</name>
</gene>
<name>A0A645HML7_9ZZZZ</name>
<evidence type="ECO:0000313" key="1">
    <source>
        <dbReference type="EMBL" id="MPN40197.1"/>
    </source>
</evidence>
<organism evidence="1">
    <name type="scientific">bioreactor metagenome</name>
    <dbReference type="NCBI Taxonomy" id="1076179"/>
    <lineage>
        <taxon>unclassified sequences</taxon>
        <taxon>metagenomes</taxon>
        <taxon>ecological metagenomes</taxon>
    </lineage>
</organism>
<protein>
    <submittedName>
        <fullName evidence="1">Uncharacterized protein</fullName>
    </submittedName>
</protein>
<proteinExistence type="predicted"/>
<dbReference type="EMBL" id="VSSQ01096445">
    <property type="protein sequence ID" value="MPN40197.1"/>
    <property type="molecule type" value="Genomic_DNA"/>
</dbReference>
<accession>A0A645HML7</accession>
<dbReference type="AlphaFoldDB" id="A0A645HML7"/>
<reference evidence="1" key="1">
    <citation type="submission" date="2019-08" db="EMBL/GenBank/DDBJ databases">
        <authorList>
            <person name="Kucharzyk K."/>
            <person name="Murdoch R.W."/>
            <person name="Higgins S."/>
            <person name="Loffler F."/>
        </authorList>
    </citation>
    <scope>NUCLEOTIDE SEQUENCE</scope>
</reference>